<name>A0A8J7K6S7_9GAMM</name>
<evidence type="ECO:0000256" key="3">
    <source>
        <dbReference type="ARBA" id="ARBA00022763"/>
    </source>
</evidence>
<dbReference type="Gene3D" id="2.60.120.590">
    <property type="entry name" value="Alpha-ketoglutarate-dependent dioxygenase AlkB-like"/>
    <property type="match status" value="1"/>
</dbReference>
<dbReference type="GO" id="GO:0032451">
    <property type="term" value="F:demethylase activity"/>
    <property type="evidence" value="ECO:0007669"/>
    <property type="project" value="UniProtKB-ARBA"/>
</dbReference>
<protein>
    <submittedName>
        <fullName evidence="10">Alpha-ketoglutarate-dependent dioxygenase AlkB</fullName>
    </submittedName>
</protein>
<dbReference type="EMBL" id="JADEYS010000007">
    <property type="protein sequence ID" value="MBE9397391.1"/>
    <property type="molecule type" value="Genomic_DNA"/>
</dbReference>
<dbReference type="GO" id="GO:0016787">
    <property type="term" value="F:hydrolase activity"/>
    <property type="evidence" value="ECO:0007669"/>
    <property type="project" value="UniProtKB-ARBA"/>
</dbReference>
<keyword evidence="4" id="KW-0460">Magnesium</keyword>
<gene>
    <name evidence="10" type="ORF">IOQ59_08970</name>
</gene>
<dbReference type="FunFam" id="2.60.120.590:FF:000004">
    <property type="entry name" value="DNA oxidative demethylase ALKBH2"/>
    <property type="match status" value="1"/>
</dbReference>
<dbReference type="GO" id="GO:0016705">
    <property type="term" value="F:oxidoreductase activity, acting on paired donors, with incorporation or reduction of molecular oxygen"/>
    <property type="evidence" value="ECO:0007669"/>
    <property type="project" value="UniProtKB-ARBA"/>
</dbReference>
<evidence type="ECO:0000259" key="9">
    <source>
        <dbReference type="PROSITE" id="PS51471"/>
    </source>
</evidence>
<dbReference type="PANTHER" id="PTHR31212:SF4">
    <property type="entry name" value="ALPHA-KETOGLUTARATE-DEPENDENT DIOXYGENASE ALKB HOMOLOG 3"/>
    <property type="match status" value="1"/>
</dbReference>
<keyword evidence="11" id="KW-1185">Reference proteome</keyword>
<dbReference type="SUPFAM" id="SSF51197">
    <property type="entry name" value="Clavaminate synthase-like"/>
    <property type="match status" value="1"/>
</dbReference>
<dbReference type="InterPro" id="IPR032854">
    <property type="entry name" value="ALKBH3"/>
</dbReference>
<evidence type="ECO:0000256" key="8">
    <source>
        <dbReference type="ARBA" id="ARBA00023204"/>
    </source>
</evidence>
<dbReference type="InterPro" id="IPR005123">
    <property type="entry name" value="Oxoglu/Fe-dep_dioxygenase_dom"/>
</dbReference>
<comment type="cofactor">
    <cofactor evidence="1">
        <name>Fe(2+)</name>
        <dbReference type="ChEBI" id="CHEBI:29033"/>
    </cofactor>
</comment>
<dbReference type="AlphaFoldDB" id="A0A8J7K6S7"/>
<keyword evidence="2" id="KW-0479">Metal-binding</keyword>
<dbReference type="RefSeq" id="WP_193952940.1">
    <property type="nucleotide sequence ID" value="NZ_JADEYS010000007.1"/>
</dbReference>
<keyword evidence="5 10" id="KW-0223">Dioxygenase</keyword>
<evidence type="ECO:0000313" key="11">
    <source>
        <dbReference type="Proteomes" id="UP000640333"/>
    </source>
</evidence>
<dbReference type="Pfam" id="PF13532">
    <property type="entry name" value="2OG-FeII_Oxy_2"/>
    <property type="match status" value="1"/>
</dbReference>
<proteinExistence type="predicted"/>
<evidence type="ECO:0000256" key="2">
    <source>
        <dbReference type="ARBA" id="ARBA00022723"/>
    </source>
</evidence>
<dbReference type="InterPro" id="IPR027450">
    <property type="entry name" value="AlkB-like"/>
</dbReference>
<evidence type="ECO:0000256" key="4">
    <source>
        <dbReference type="ARBA" id="ARBA00022842"/>
    </source>
</evidence>
<dbReference type="GO" id="GO:0046872">
    <property type="term" value="F:metal ion binding"/>
    <property type="evidence" value="ECO:0007669"/>
    <property type="project" value="UniProtKB-KW"/>
</dbReference>
<evidence type="ECO:0000256" key="5">
    <source>
        <dbReference type="ARBA" id="ARBA00022964"/>
    </source>
</evidence>
<feature type="domain" description="Fe2OG dioxygenase" evidence="9">
    <location>
        <begin position="96"/>
        <end position="194"/>
    </location>
</feature>
<evidence type="ECO:0000313" key="10">
    <source>
        <dbReference type="EMBL" id="MBE9397391.1"/>
    </source>
</evidence>
<evidence type="ECO:0000256" key="7">
    <source>
        <dbReference type="ARBA" id="ARBA00023004"/>
    </source>
</evidence>
<dbReference type="InterPro" id="IPR037151">
    <property type="entry name" value="AlkB-like_sf"/>
</dbReference>
<dbReference type="GO" id="GO:0006307">
    <property type="term" value="P:DNA alkylation repair"/>
    <property type="evidence" value="ECO:0007669"/>
    <property type="project" value="InterPro"/>
</dbReference>
<keyword evidence="6" id="KW-0560">Oxidoreductase</keyword>
<dbReference type="GO" id="GO:0140097">
    <property type="term" value="F:catalytic activity, acting on DNA"/>
    <property type="evidence" value="ECO:0007669"/>
    <property type="project" value="UniProtKB-ARBA"/>
</dbReference>
<dbReference type="Proteomes" id="UP000640333">
    <property type="component" value="Unassembled WGS sequence"/>
</dbReference>
<organism evidence="10 11">
    <name type="scientific">Pontibacterium sinense</name>
    <dbReference type="NCBI Taxonomy" id="2781979"/>
    <lineage>
        <taxon>Bacteria</taxon>
        <taxon>Pseudomonadati</taxon>
        <taxon>Pseudomonadota</taxon>
        <taxon>Gammaproteobacteria</taxon>
        <taxon>Oceanospirillales</taxon>
        <taxon>Oceanospirillaceae</taxon>
        <taxon>Pontibacterium</taxon>
    </lineage>
</organism>
<dbReference type="PANTHER" id="PTHR31212">
    <property type="entry name" value="ALPHA-KETOGLUTARATE-DEPENDENT DIOXYGENASE ALKB HOMOLOG 3"/>
    <property type="match status" value="1"/>
</dbReference>
<reference evidence="10" key="1">
    <citation type="submission" date="2020-10" db="EMBL/GenBank/DDBJ databases">
        <title>Bacterium isolated from coastal waters sediment.</title>
        <authorList>
            <person name="Chen R.-J."/>
            <person name="Lu D.-C."/>
            <person name="Zhu K.-L."/>
            <person name="Du Z.-J."/>
        </authorList>
    </citation>
    <scope>NUCLEOTIDE SEQUENCE</scope>
    <source>
        <strain evidence="10">N1Y112</strain>
    </source>
</reference>
<comment type="caution">
    <text evidence="10">The sequence shown here is derived from an EMBL/GenBank/DDBJ whole genome shotgun (WGS) entry which is preliminary data.</text>
</comment>
<evidence type="ECO:0000256" key="6">
    <source>
        <dbReference type="ARBA" id="ARBA00023002"/>
    </source>
</evidence>
<accession>A0A8J7K6S7</accession>
<dbReference type="GO" id="GO:0051213">
    <property type="term" value="F:dioxygenase activity"/>
    <property type="evidence" value="ECO:0007669"/>
    <property type="project" value="UniProtKB-KW"/>
</dbReference>
<evidence type="ECO:0000256" key="1">
    <source>
        <dbReference type="ARBA" id="ARBA00001954"/>
    </source>
</evidence>
<keyword evidence="3" id="KW-0227">DNA damage</keyword>
<sequence length="194" mass="22354">MTNVHTDLPNGTLDYDSHFLQATEADQLLKALSEEIHWQQDRIQLFGKKHPIPRLQCFQGEPGITYRYSNLCLDAAAWHPAIQCLREQLEALGYGSFNAVLMNLYRDGLDSMGWHSDDEAELGENPVIASISLGEARRFLLRRKDNHATKQELVLEHGSLLLMSGELQHFWQHSVPRTQKPRQPRINLTFRQVR</sequence>
<keyword evidence="8" id="KW-0234">DNA repair</keyword>
<keyword evidence="7" id="KW-0408">Iron</keyword>
<dbReference type="PROSITE" id="PS51471">
    <property type="entry name" value="FE2OG_OXY"/>
    <property type="match status" value="1"/>
</dbReference>